<comment type="pathway">
    <text evidence="3">Carotenoid biosynthesis; beta-carotene biosynthesis.</text>
</comment>
<keyword evidence="16" id="KW-0511">Multifunctional enzyme</keyword>
<evidence type="ECO:0000256" key="10">
    <source>
        <dbReference type="ARBA" id="ARBA00022679"/>
    </source>
</evidence>
<keyword evidence="15" id="KW-0413">Isomerase</keyword>
<dbReference type="EC" id="5.5.1.19" evidence="7"/>
<dbReference type="InterPro" id="IPR019845">
    <property type="entry name" value="Squalene/phytoene_synthase_CS"/>
</dbReference>
<dbReference type="NCBIfam" id="TIGR03462">
    <property type="entry name" value="CarR_dom_SF"/>
    <property type="match status" value="2"/>
</dbReference>
<keyword evidence="12" id="KW-0125">Carotenoid biosynthesis</keyword>
<evidence type="ECO:0000256" key="4">
    <source>
        <dbReference type="ARBA" id="ARBA00005172"/>
    </source>
</evidence>
<dbReference type="EC" id="2.5.1.32" evidence="8"/>
<dbReference type="SFLD" id="SFLDG01018">
    <property type="entry name" value="Squalene/Phytoene_Synthase_Lik"/>
    <property type="match status" value="1"/>
</dbReference>
<evidence type="ECO:0000256" key="18">
    <source>
        <dbReference type="ARBA" id="ARBA00029335"/>
    </source>
</evidence>
<dbReference type="InterPro" id="IPR044843">
    <property type="entry name" value="Trans_IPPS_bact-type"/>
</dbReference>
<name>A0A1W2TU49_ROSNE</name>
<evidence type="ECO:0000256" key="3">
    <source>
        <dbReference type="ARBA" id="ARBA00005089"/>
    </source>
</evidence>
<feature type="transmembrane region" description="Helical" evidence="19">
    <location>
        <begin position="36"/>
        <end position="60"/>
    </location>
</feature>
<comment type="similarity">
    <text evidence="5">In the N-terminal section; belongs to the lycopene beta-cyclase family.</text>
</comment>
<dbReference type="GO" id="GO:0004311">
    <property type="term" value="F:geranylgeranyl diphosphate synthase activity"/>
    <property type="evidence" value="ECO:0007669"/>
    <property type="project" value="InterPro"/>
</dbReference>
<evidence type="ECO:0000256" key="2">
    <source>
        <dbReference type="ARBA" id="ARBA00004141"/>
    </source>
</evidence>
<dbReference type="PROSITE" id="PS01044">
    <property type="entry name" value="SQUALEN_PHYTOEN_SYN_1"/>
    <property type="match status" value="1"/>
</dbReference>
<reference evidence="20" key="1">
    <citation type="submission" date="2016-03" db="EMBL/GenBank/DDBJ databases">
        <title>Draft genome sequence of Rosellinia necatrix.</title>
        <authorList>
            <person name="Kanematsu S."/>
        </authorList>
    </citation>
    <scope>NUCLEOTIDE SEQUENCE [LARGE SCALE GENOMIC DNA]</scope>
    <source>
        <strain evidence="20">W97</strain>
    </source>
</reference>
<accession>A0A1W2TU49</accession>
<dbReference type="GO" id="GO:0016872">
    <property type="term" value="F:intramolecular lyase activity"/>
    <property type="evidence" value="ECO:0007669"/>
    <property type="project" value="InterPro"/>
</dbReference>
<dbReference type="GO" id="GO:0016020">
    <property type="term" value="C:membrane"/>
    <property type="evidence" value="ECO:0007669"/>
    <property type="project" value="UniProtKB-SubCell"/>
</dbReference>
<dbReference type="EMBL" id="DF977511">
    <property type="protein sequence ID" value="GAP92111.1"/>
    <property type="molecule type" value="Genomic_DNA"/>
</dbReference>
<dbReference type="GO" id="GO:0051996">
    <property type="term" value="F:squalene synthase [NAD(P)H] activity"/>
    <property type="evidence" value="ECO:0007669"/>
    <property type="project" value="InterPro"/>
</dbReference>
<evidence type="ECO:0000256" key="11">
    <source>
        <dbReference type="ARBA" id="ARBA00022692"/>
    </source>
</evidence>
<dbReference type="PROSITE" id="PS01045">
    <property type="entry name" value="SQUALEN_PHYTOEN_SYN_2"/>
    <property type="match status" value="1"/>
</dbReference>
<dbReference type="SFLD" id="SFLDG01212">
    <property type="entry name" value="Phytoene_synthase_like"/>
    <property type="match status" value="1"/>
</dbReference>
<comment type="catalytic activity">
    <reaction evidence="17">
        <text>gamma-carotene = all-trans-beta-carotene</text>
        <dbReference type="Rhea" id="RHEA:32239"/>
        <dbReference type="ChEBI" id="CHEBI:17579"/>
        <dbReference type="ChEBI" id="CHEBI:27740"/>
        <dbReference type="EC" id="5.5.1.19"/>
    </reaction>
</comment>
<dbReference type="Gene3D" id="1.10.600.10">
    <property type="entry name" value="Farnesyl Diphosphate Synthase"/>
    <property type="match status" value="1"/>
</dbReference>
<comment type="catalytic activity">
    <reaction evidence="1">
        <text>2 (2E,6E,10E)-geranylgeranyl diphosphate = 15-cis-phytoene + 2 diphosphate</text>
        <dbReference type="Rhea" id="RHEA:34475"/>
        <dbReference type="ChEBI" id="CHEBI:27787"/>
        <dbReference type="ChEBI" id="CHEBI:33019"/>
        <dbReference type="ChEBI" id="CHEBI:58756"/>
        <dbReference type="EC" id="2.5.1.32"/>
    </reaction>
</comment>
<proteinExistence type="inferred from homology"/>
<keyword evidence="11 19" id="KW-0812">Transmembrane</keyword>
<dbReference type="SUPFAM" id="SSF48576">
    <property type="entry name" value="Terpenoid synthases"/>
    <property type="match status" value="1"/>
</dbReference>
<feature type="transmembrane region" description="Helical" evidence="19">
    <location>
        <begin position="80"/>
        <end position="102"/>
    </location>
</feature>
<keyword evidence="21" id="KW-1185">Reference proteome</keyword>
<evidence type="ECO:0000256" key="19">
    <source>
        <dbReference type="SAM" id="Phobius"/>
    </source>
</evidence>
<evidence type="ECO:0000256" key="6">
    <source>
        <dbReference type="ARBA" id="ARBA00008406"/>
    </source>
</evidence>
<protein>
    <recommendedName>
        <fullName evidence="9">Bifunctional lycopene cyclase/phytoene synthase</fullName>
        <ecNumber evidence="8">2.5.1.32</ecNumber>
        <ecNumber evidence="7">5.5.1.19</ecNumber>
    </recommendedName>
</protein>
<evidence type="ECO:0000256" key="8">
    <source>
        <dbReference type="ARBA" id="ARBA00012396"/>
    </source>
</evidence>
<dbReference type="InterPro" id="IPR033904">
    <property type="entry name" value="Trans_IPPS_HH"/>
</dbReference>
<comment type="subcellular location">
    <subcellularLocation>
        <location evidence="2">Membrane</location>
        <topology evidence="2">Multi-pass membrane protein</topology>
    </subcellularLocation>
</comment>
<dbReference type="SFLD" id="SFLDS00005">
    <property type="entry name" value="Isoprenoid_Synthase_Type_I"/>
    <property type="match status" value="1"/>
</dbReference>
<dbReference type="STRING" id="77044.A0A1W2TU49"/>
<keyword evidence="13 19" id="KW-1133">Transmembrane helix</keyword>
<feature type="transmembrane region" description="Helical" evidence="19">
    <location>
        <begin position="147"/>
        <end position="171"/>
    </location>
</feature>
<dbReference type="OrthoDB" id="6600518at2759"/>
<comment type="similarity">
    <text evidence="6">In the C-terminal section; belongs to the phytoene/squalene synthase family.</text>
</comment>
<dbReference type="InterPro" id="IPR017825">
    <property type="entry name" value="Lycopene_cyclase_dom"/>
</dbReference>
<dbReference type="AlphaFoldDB" id="A0A1W2TU49"/>
<keyword evidence="14 19" id="KW-0472">Membrane</keyword>
<evidence type="ECO:0000256" key="14">
    <source>
        <dbReference type="ARBA" id="ARBA00023136"/>
    </source>
</evidence>
<evidence type="ECO:0000256" key="15">
    <source>
        <dbReference type="ARBA" id="ARBA00023235"/>
    </source>
</evidence>
<evidence type="ECO:0000313" key="21">
    <source>
        <dbReference type="Proteomes" id="UP000054516"/>
    </source>
</evidence>
<dbReference type="UniPathway" id="UPA00802"/>
<dbReference type="InterPro" id="IPR008949">
    <property type="entry name" value="Isoprenoid_synthase_dom_sf"/>
</dbReference>
<comment type="catalytic activity">
    <reaction evidence="18">
        <text>all-trans-lycopene = gamma-carotene</text>
        <dbReference type="Rhea" id="RHEA:32219"/>
        <dbReference type="ChEBI" id="CHEBI:15948"/>
        <dbReference type="ChEBI" id="CHEBI:27740"/>
        <dbReference type="EC" id="5.5.1.19"/>
    </reaction>
</comment>
<evidence type="ECO:0000256" key="7">
    <source>
        <dbReference type="ARBA" id="ARBA00012242"/>
    </source>
</evidence>
<dbReference type="PANTHER" id="PTHR31480">
    <property type="entry name" value="BIFUNCTIONAL LYCOPENE CYCLASE/PHYTOENE SYNTHASE"/>
    <property type="match status" value="1"/>
</dbReference>
<dbReference type="Proteomes" id="UP000054516">
    <property type="component" value="Unassembled WGS sequence"/>
</dbReference>
<dbReference type="Pfam" id="PF00494">
    <property type="entry name" value="SQS_PSY"/>
    <property type="match status" value="1"/>
</dbReference>
<evidence type="ECO:0000256" key="13">
    <source>
        <dbReference type="ARBA" id="ARBA00022989"/>
    </source>
</evidence>
<dbReference type="GO" id="GO:0045436">
    <property type="term" value="F:lycopene beta cyclase activity"/>
    <property type="evidence" value="ECO:0007669"/>
    <property type="project" value="UniProtKB-ARBA"/>
</dbReference>
<evidence type="ECO:0000256" key="1">
    <source>
        <dbReference type="ARBA" id="ARBA00001805"/>
    </source>
</evidence>
<feature type="transmembrane region" description="Helical" evidence="19">
    <location>
        <begin position="6"/>
        <end position="24"/>
    </location>
</feature>
<dbReference type="OMA" id="WACPFLL"/>
<comment type="pathway">
    <text evidence="4">Carotenoid biosynthesis; phytoene biosynthesis; all-trans-phytoene from geranylgeranyl diphosphate: step 1/1.</text>
</comment>
<gene>
    <name evidence="20" type="ORF">SAMD00023353_6600180</name>
</gene>
<evidence type="ECO:0000256" key="5">
    <source>
        <dbReference type="ARBA" id="ARBA00008247"/>
    </source>
</evidence>
<sequence length="588" mass="66562">MAYEYAFVLLKYTIPPAVFLTAILRPLLTRLDLYKILILILAAFFATVPWDSLLIRLGVWTYPPDAVIGWTFFKIPVEELFFIVIQTYITSLLYILIHKPVLHAQFLSNYEDSPRSNRRISRFGCVYLCLEIIRGVSHIALGGKLLYSGLIIVWAAPVILLSWTSSAYFLLRIPKHLFILSFMLPTIYLSVVDEFALSRGIWVIETGTKIDVRVFGSLEFEEAYFFMTSNFLIALGMAALDKGAAVLDTLPGTRAGGSRKASLVSLVRATFMNPNKYNMKRIRGIRKAIETIQKRSQSFYLASSLFTGRLRTDLVLLYSFCRVADDLVDGSRTEAEALAWIQKLTSYFDLVYGNPNNRHADSVISYTKANFPEDAQSALELLPTTFLPSGPLYELINGFKMDLAFARKDFPIKDEAAIQVYARRVASTVGELCLRLVFHHSSVTLREEDETRLLEAAVNMGYALQYVNIARDIEADAEIGRVYLPTTWLKEGELTPQDVLSDPTQPKIEAVRQRLLGLAFREYSRSRNVMSLLPDEVRGPLVVAVESYMEIGRVLRERRVLAPGTKGGRVTVPRLRSLWVAWKNMQNA</sequence>
<evidence type="ECO:0000256" key="17">
    <source>
        <dbReference type="ARBA" id="ARBA00029313"/>
    </source>
</evidence>
<dbReference type="GO" id="GO:0016117">
    <property type="term" value="P:carotenoid biosynthetic process"/>
    <property type="evidence" value="ECO:0007669"/>
    <property type="project" value="UniProtKB-KW"/>
</dbReference>
<evidence type="ECO:0000256" key="9">
    <source>
        <dbReference type="ARBA" id="ARBA00018909"/>
    </source>
</evidence>
<dbReference type="InterPro" id="IPR002060">
    <property type="entry name" value="Squ/phyt_synthse"/>
</dbReference>
<evidence type="ECO:0000256" key="12">
    <source>
        <dbReference type="ARBA" id="ARBA00022746"/>
    </source>
</evidence>
<feature type="transmembrane region" description="Helical" evidence="19">
    <location>
        <begin position="178"/>
        <end position="203"/>
    </location>
</feature>
<organism evidence="20">
    <name type="scientific">Rosellinia necatrix</name>
    <name type="common">White root-rot fungus</name>
    <dbReference type="NCBI Taxonomy" id="77044"/>
    <lineage>
        <taxon>Eukaryota</taxon>
        <taxon>Fungi</taxon>
        <taxon>Dikarya</taxon>
        <taxon>Ascomycota</taxon>
        <taxon>Pezizomycotina</taxon>
        <taxon>Sordariomycetes</taxon>
        <taxon>Xylariomycetidae</taxon>
        <taxon>Xylariales</taxon>
        <taxon>Xylariaceae</taxon>
        <taxon>Rosellinia</taxon>
    </lineage>
</organism>
<evidence type="ECO:0000256" key="16">
    <source>
        <dbReference type="ARBA" id="ARBA00023268"/>
    </source>
</evidence>
<dbReference type="UniPathway" id="UPA00799">
    <property type="reaction ID" value="UER00773"/>
</dbReference>
<keyword evidence="10 20" id="KW-0808">Transferase</keyword>
<dbReference type="CDD" id="cd00683">
    <property type="entry name" value="Trans_IPPS_HH"/>
    <property type="match status" value="1"/>
</dbReference>
<evidence type="ECO:0000313" key="20">
    <source>
        <dbReference type="EMBL" id="GAP92111.1"/>
    </source>
</evidence>